<sequence length="431" mass="50279">MDDGNRLEEIQRIENELINPRLNRQVDFDLKALFTAKLCEKFKKDLKKNDFDSIEKTRITQKQIDYLIEMLETKNTKAKGYYYYRKQYEVKTIGELKQLIEKCVNQTENENGKLIVPIEEMYDVCSKLHKDVGHQGRLPMIHEARKYYANISRNVIKMFLDHSEEYQLKRKRIRNNGLIVKPIRSNQFNERIQIDLVDFRTMPDGEYCRHDDAELEIDDDDDNDSYCDDVVSNELLKIRDELSSHKRKEPEPETECQDDEENSDDLVKQRSKKIKATRSNVKDGQEKSVQKMLKKNKKKINSFKKGDLVLFRTDDVDRGMADAQNILCIILEVKNDLFKLGCRAGVLDTFVACNCIEKTNLVSEFNQEFIPKDKQGDFIKVSAREAVRLLSVGHGQDFLKCSCTGECATMRCSCRKAELKCSSKCHAKMFQ</sequence>
<protein>
    <submittedName>
        <fullName evidence="2">KRAB-A domain-containing 2</fullName>
    </submittedName>
</protein>
<evidence type="ECO:0000313" key="3">
    <source>
        <dbReference type="Proteomes" id="UP000276133"/>
    </source>
</evidence>
<dbReference type="AlphaFoldDB" id="A0A3M7RPF9"/>
<name>A0A3M7RPF9_BRAPC</name>
<gene>
    <name evidence="2" type="ORF">BpHYR1_052106</name>
</gene>
<dbReference type="OrthoDB" id="2499658at2759"/>
<dbReference type="STRING" id="10195.A0A3M7RPF9"/>
<feature type="non-terminal residue" evidence="2">
    <location>
        <position position="431"/>
    </location>
</feature>
<feature type="compositionally biased region" description="Basic and acidic residues" evidence="1">
    <location>
        <begin position="241"/>
        <end position="251"/>
    </location>
</feature>
<proteinExistence type="predicted"/>
<evidence type="ECO:0000313" key="2">
    <source>
        <dbReference type="EMBL" id="RNA25432.1"/>
    </source>
</evidence>
<dbReference type="Proteomes" id="UP000276133">
    <property type="component" value="Unassembled WGS sequence"/>
</dbReference>
<accession>A0A3M7RPF9</accession>
<dbReference type="EMBL" id="REGN01002928">
    <property type="protein sequence ID" value="RNA25432.1"/>
    <property type="molecule type" value="Genomic_DNA"/>
</dbReference>
<evidence type="ECO:0000256" key="1">
    <source>
        <dbReference type="SAM" id="MobiDB-lite"/>
    </source>
</evidence>
<reference evidence="2 3" key="1">
    <citation type="journal article" date="2018" name="Sci. Rep.">
        <title>Genomic signatures of local adaptation to the degree of environmental predictability in rotifers.</title>
        <authorList>
            <person name="Franch-Gras L."/>
            <person name="Hahn C."/>
            <person name="Garcia-Roger E.M."/>
            <person name="Carmona M.J."/>
            <person name="Serra M."/>
            <person name="Gomez A."/>
        </authorList>
    </citation>
    <scope>NUCLEOTIDE SEQUENCE [LARGE SCALE GENOMIC DNA]</scope>
    <source>
        <strain evidence="2">HYR1</strain>
    </source>
</reference>
<keyword evidence="3" id="KW-1185">Reference proteome</keyword>
<comment type="caution">
    <text evidence="2">The sequence shown here is derived from an EMBL/GenBank/DDBJ whole genome shotgun (WGS) entry which is preliminary data.</text>
</comment>
<organism evidence="2 3">
    <name type="scientific">Brachionus plicatilis</name>
    <name type="common">Marine rotifer</name>
    <name type="synonym">Brachionus muelleri</name>
    <dbReference type="NCBI Taxonomy" id="10195"/>
    <lineage>
        <taxon>Eukaryota</taxon>
        <taxon>Metazoa</taxon>
        <taxon>Spiralia</taxon>
        <taxon>Gnathifera</taxon>
        <taxon>Rotifera</taxon>
        <taxon>Eurotatoria</taxon>
        <taxon>Monogononta</taxon>
        <taxon>Pseudotrocha</taxon>
        <taxon>Ploima</taxon>
        <taxon>Brachionidae</taxon>
        <taxon>Brachionus</taxon>
    </lineage>
</organism>
<feature type="region of interest" description="Disordered" evidence="1">
    <location>
        <begin position="241"/>
        <end position="288"/>
    </location>
</feature>
<feature type="compositionally biased region" description="Acidic residues" evidence="1">
    <location>
        <begin position="252"/>
        <end position="264"/>
    </location>
</feature>